<sequence length="306" mass="35476">DLSNYRHLSSLGLDIRSLKKDFKIIIVGPFSCFSNDLVNVVPPVDLELLWSFGPIPDNISNCGEFIGPADKIISFLAYTVLFFSFFINSTPNANLVFGSISIFVTWLNIATWRYAFKIINIFTLRPFIVVACKRDDPYSGSMPLLEKKIESSWYFGGSKFSIFLKRIEQLKFSIFLIVLKVIKKNPKSLVTIFFYKWLKFEFIRNMSKLQKFFLISYSYSDKKIIRIHRHNFFLLAFEVQILTKTRQIHEYLQIIILTNHLRSESSRSTPLLNVQQSGTHLPTFFNNLGIKPLVLDSEQSVNVLIL</sequence>
<keyword evidence="1" id="KW-0812">Transmembrane</keyword>
<keyword evidence="1" id="KW-1133">Transmembrane helix</keyword>
<keyword evidence="1" id="KW-0472">Membrane</keyword>
<feature type="transmembrane region" description="Helical" evidence="1">
    <location>
        <begin position="95"/>
        <end position="116"/>
    </location>
</feature>
<evidence type="ECO:0000256" key="1">
    <source>
        <dbReference type="SAM" id="Phobius"/>
    </source>
</evidence>
<dbReference type="AlphaFoldDB" id="A0A6G0TN94"/>
<name>A0A6G0TN94_APHGL</name>
<feature type="transmembrane region" description="Helical" evidence="1">
    <location>
        <begin position="72"/>
        <end position="89"/>
    </location>
</feature>
<accession>A0A6G0TN94</accession>
<organism evidence="2 3">
    <name type="scientific">Aphis glycines</name>
    <name type="common">Soybean aphid</name>
    <dbReference type="NCBI Taxonomy" id="307491"/>
    <lineage>
        <taxon>Eukaryota</taxon>
        <taxon>Metazoa</taxon>
        <taxon>Ecdysozoa</taxon>
        <taxon>Arthropoda</taxon>
        <taxon>Hexapoda</taxon>
        <taxon>Insecta</taxon>
        <taxon>Pterygota</taxon>
        <taxon>Neoptera</taxon>
        <taxon>Paraneoptera</taxon>
        <taxon>Hemiptera</taxon>
        <taxon>Sternorrhyncha</taxon>
        <taxon>Aphidomorpha</taxon>
        <taxon>Aphidoidea</taxon>
        <taxon>Aphididae</taxon>
        <taxon>Aphidini</taxon>
        <taxon>Aphis</taxon>
        <taxon>Aphis</taxon>
    </lineage>
</organism>
<feature type="non-terminal residue" evidence="2">
    <location>
        <position position="1"/>
    </location>
</feature>
<comment type="caution">
    <text evidence="2">The sequence shown here is derived from an EMBL/GenBank/DDBJ whole genome shotgun (WGS) entry which is preliminary data.</text>
</comment>
<keyword evidence="3" id="KW-1185">Reference proteome</keyword>
<reference evidence="2 3" key="1">
    <citation type="submission" date="2019-08" db="EMBL/GenBank/DDBJ databases">
        <title>The genome of the soybean aphid Biotype 1, its phylome, world population structure and adaptation to the North American continent.</title>
        <authorList>
            <person name="Giordano R."/>
            <person name="Donthu R.K."/>
            <person name="Hernandez A.G."/>
            <person name="Wright C.L."/>
            <person name="Zimin A.V."/>
        </authorList>
    </citation>
    <scope>NUCLEOTIDE SEQUENCE [LARGE SCALE GENOMIC DNA]</scope>
    <source>
        <tissue evidence="2">Whole aphids</tissue>
    </source>
</reference>
<evidence type="ECO:0000313" key="3">
    <source>
        <dbReference type="Proteomes" id="UP000475862"/>
    </source>
</evidence>
<proteinExistence type="predicted"/>
<gene>
    <name evidence="2" type="ORF">AGLY_008142</name>
</gene>
<dbReference type="Proteomes" id="UP000475862">
    <property type="component" value="Unassembled WGS sequence"/>
</dbReference>
<protein>
    <submittedName>
        <fullName evidence="2">Uncharacterized protein</fullName>
    </submittedName>
</protein>
<evidence type="ECO:0000313" key="2">
    <source>
        <dbReference type="EMBL" id="KAE9534850.1"/>
    </source>
</evidence>
<dbReference type="EMBL" id="VYZN01000027">
    <property type="protein sequence ID" value="KAE9534850.1"/>
    <property type="molecule type" value="Genomic_DNA"/>
</dbReference>